<sequence>MEELKNVIHAILVKPGQQPEIAEIPTGPDQQDTICDLVDGNFGATEFFDVGNGASLFIVTNDLSVPLGLAPNRHFPEPDQAEIIFGNCLFIAVYNEKSGKEGIVDMPEHVCHMFIEQIKSSFKPCQGDEKPSSKGEIYIENEGTPEERAYKWVEIEKPAKVDRFLQAGRAKLIQNEDYEVIEIHGRYFRQVTITTEKKTLQ</sequence>
<dbReference type="Pfam" id="PF12957">
    <property type="entry name" value="DUF3846"/>
    <property type="match status" value="1"/>
</dbReference>
<accession>A0A1H6YXG2</accession>
<reference evidence="2 3" key="1">
    <citation type="submission" date="2016-10" db="EMBL/GenBank/DDBJ databases">
        <authorList>
            <person name="de Groot N.N."/>
        </authorList>
    </citation>
    <scope>NUCLEOTIDE SEQUENCE [LARGE SCALE GENOMIC DNA]</scope>
    <source>
        <strain evidence="2 3">DSM 2179</strain>
    </source>
</reference>
<keyword evidence="3" id="KW-1185">Reference proteome</keyword>
<feature type="domain" description="DUF3846" evidence="1">
    <location>
        <begin position="8"/>
        <end position="96"/>
    </location>
</feature>
<evidence type="ECO:0000313" key="2">
    <source>
        <dbReference type="EMBL" id="SEJ41950.1"/>
    </source>
</evidence>
<dbReference type="AlphaFoldDB" id="A0A1H6YXG2"/>
<proteinExistence type="predicted"/>
<dbReference type="InterPro" id="IPR024559">
    <property type="entry name" value="DUF3846"/>
</dbReference>
<name>A0A1H6YXG2_9FIRM</name>
<evidence type="ECO:0000259" key="1">
    <source>
        <dbReference type="Pfam" id="PF12957"/>
    </source>
</evidence>
<gene>
    <name evidence="2" type="ORF">SAMN05660742_10760</name>
</gene>
<evidence type="ECO:0000313" key="3">
    <source>
        <dbReference type="Proteomes" id="UP000199662"/>
    </source>
</evidence>
<dbReference type="EMBL" id="FNZK01000007">
    <property type="protein sequence ID" value="SEJ41950.1"/>
    <property type="molecule type" value="Genomic_DNA"/>
</dbReference>
<dbReference type="RefSeq" id="WP_091830877.1">
    <property type="nucleotide sequence ID" value="NZ_FNZK01000007.1"/>
</dbReference>
<dbReference type="Proteomes" id="UP000199662">
    <property type="component" value="Unassembled WGS sequence"/>
</dbReference>
<protein>
    <recommendedName>
        <fullName evidence="1">DUF3846 domain-containing protein</fullName>
    </recommendedName>
</protein>
<organism evidence="2 3">
    <name type="scientific">Propionispira arboris</name>
    <dbReference type="NCBI Taxonomy" id="84035"/>
    <lineage>
        <taxon>Bacteria</taxon>
        <taxon>Bacillati</taxon>
        <taxon>Bacillota</taxon>
        <taxon>Negativicutes</taxon>
        <taxon>Selenomonadales</taxon>
        <taxon>Selenomonadaceae</taxon>
        <taxon>Propionispira</taxon>
    </lineage>
</organism>